<dbReference type="Pfam" id="PF12770">
    <property type="entry name" value="CHAT"/>
    <property type="match status" value="1"/>
</dbReference>
<evidence type="ECO:0000259" key="3">
    <source>
        <dbReference type="Pfam" id="PF12770"/>
    </source>
</evidence>
<accession>A0A6J4ID74</accession>
<feature type="transmembrane region" description="Helical" evidence="2">
    <location>
        <begin position="654"/>
        <end position="675"/>
    </location>
</feature>
<evidence type="ECO:0000313" key="4">
    <source>
        <dbReference type="EMBL" id="CAA9249271.1"/>
    </source>
</evidence>
<keyword evidence="2" id="KW-0472">Membrane</keyword>
<dbReference type="InterPro" id="IPR024983">
    <property type="entry name" value="CHAT_dom"/>
</dbReference>
<feature type="transmembrane region" description="Helical" evidence="2">
    <location>
        <begin position="625"/>
        <end position="642"/>
    </location>
</feature>
<evidence type="ECO:0000256" key="1">
    <source>
        <dbReference type="SAM" id="MobiDB-lite"/>
    </source>
</evidence>
<name>A0A6J4ID74_9CHLR</name>
<organism evidence="4">
    <name type="scientific">uncultured Chloroflexia bacterium</name>
    <dbReference type="NCBI Taxonomy" id="1672391"/>
    <lineage>
        <taxon>Bacteria</taxon>
        <taxon>Bacillati</taxon>
        <taxon>Chloroflexota</taxon>
        <taxon>Chloroflexia</taxon>
        <taxon>environmental samples</taxon>
    </lineage>
</organism>
<gene>
    <name evidence="4" type="ORF">AVDCRST_MAG26-1829</name>
</gene>
<feature type="region of interest" description="Disordered" evidence="1">
    <location>
        <begin position="531"/>
        <end position="584"/>
    </location>
</feature>
<proteinExistence type="predicted"/>
<feature type="compositionally biased region" description="Pro residues" evidence="1">
    <location>
        <begin position="573"/>
        <end position="582"/>
    </location>
</feature>
<dbReference type="EMBL" id="CADCTK010000416">
    <property type="protein sequence ID" value="CAA9249271.1"/>
    <property type="molecule type" value="Genomic_DNA"/>
</dbReference>
<feature type="transmembrane region" description="Helical" evidence="2">
    <location>
        <begin position="713"/>
        <end position="731"/>
    </location>
</feature>
<sequence>MAFQSSSNVLTLQLTARDGTLQVRATADRGEARAETAAPTAELLTPLTRYEPGDFPEAVVAPLGDALTRRLLAGDVRKLAADLLGDARAAKVPVRIELRFDPDQVELAQFPWEMIRSEQGEYLVRDGLVDLTRYISYPQPPPVFDATINEQPLLRVVAAPSTLGVLEFGDLGLQHVETLPHASFAALTNKLLVERTVLWGLQFDGHGGVLPQCGHCDVLSLPTSRFCRMCGKPLGEAEQVGALAFERQGMVDWVAAGEFGSLLYNAHIRLAVLLACESARIGGRTVWSGLAPKLLLAGVPAVLGMQYPVYDDYANLFARTFYASLLRTGDVVAAMRAARRADVREAWYSPVLYLRRRAAPSVAEPALPAFQQRAVDTAAPEAAEAGSTFLVRLWIRRPGTPQRSEAQLRAELDVPEGIAVRTKEDVAEVKFAPVPGRALRRGEVDVRLDAIGGDVQRGEITLFVDEHLDAPPAIFAVRAAAPGRARLLFNLMQDGGQIASVVHHVTVYATGATVPVASTRVTVASHLVQATTGDPVSTVPTPAPVEAPTQPYPRPLPPAPAPPAPASRTYPAPQAPAVPPPVSAARGGASGWTAPAFAAGGWAGTGAFKALLGATAADGAPVSRLTDLLLGLVAGLIIAWSLRRSDPRFRAGQVALIAVGWTLAWAALPLFAGVIESTTTGRIAAGVASGALGGVITAAVLGSAGHRGMASIAGSWVFAFVLAQLMAPALGAGLPPILSSAVFWGLIAGIGTALTTRVMRDA</sequence>
<protein>
    <recommendedName>
        <fullName evidence="3">CHAT domain-containing protein</fullName>
    </recommendedName>
</protein>
<reference evidence="4" key="1">
    <citation type="submission" date="2020-02" db="EMBL/GenBank/DDBJ databases">
        <authorList>
            <person name="Meier V. D."/>
        </authorList>
    </citation>
    <scope>NUCLEOTIDE SEQUENCE</scope>
    <source>
        <strain evidence="4">AVDCRST_MAG26</strain>
    </source>
</reference>
<feature type="domain" description="CHAT" evidence="3">
    <location>
        <begin position="63"/>
        <end position="341"/>
    </location>
</feature>
<keyword evidence="2" id="KW-1133">Transmembrane helix</keyword>
<keyword evidence="2" id="KW-0812">Transmembrane</keyword>
<evidence type="ECO:0000256" key="2">
    <source>
        <dbReference type="SAM" id="Phobius"/>
    </source>
</evidence>
<feature type="compositionally biased region" description="Pro residues" evidence="1">
    <location>
        <begin position="541"/>
        <end position="565"/>
    </location>
</feature>
<feature type="transmembrane region" description="Helical" evidence="2">
    <location>
        <begin position="681"/>
        <end position="701"/>
    </location>
</feature>
<dbReference type="AlphaFoldDB" id="A0A6J4ID74"/>
<feature type="transmembrane region" description="Helical" evidence="2">
    <location>
        <begin position="737"/>
        <end position="756"/>
    </location>
</feature>